<gene>
    <name evidence="1" type="ORF">EGYM00392_LOCUS51943</name>
    <name evidence="2" type="ORF">EGYM00392_LOCUS51944</name>
</gene>
<dbReference type="EMBL" id="HBGA01141673">
    <property type="protein sequence ID" value="CAD9040774.1"/>
    <property type="molecule type" value="Transcribed_RNA"/>
</dbReference>
<protein>
    <submittedName>
        <fullName evidence="1">Uncharacterized protein</fullName>
    </submittedName>
</protein>
<accession>A0A6U8N8U6</accession>
<organism evidence="1">
    <name type="scientific">Eutreptiella gymnastica</name>
    <dbReference type="NCBI Taxonomy" id="73025"/>
    <lineage>
        <taxon>Eukaryota</taxon>
        <taxon>Discoba</taxon>
        <taxon>Euglenozoa</taxon>
        <taxon>Euglenida</taxon>
        <taxon>Spirocuta</taxon>
        <taxon>Euglenophyceae</taxon>
        <taxon>Eutreptiales</taxon>
        <taxon>Eutreptiaceae</taxon>
        <taxon>Eutreptiella</taxon>
    </lineage>
</organism>
<evidence type="ECO:0000313" key="1">
    <source>
        <dbReference type="EMBL" id="CAD9040774.1"/>
    </source>
</evidence>
<evidence type="ECO:0000313" key="2">
    <source>
        <dbReference type="EMBL" id="CAD9040775.1"/>
    </source>
</evidence>
<reference evidence="1" key="1">
    <citation type="submission" date="2021-01" db="EMBL/GenBank/DDBJ databases">
        <authorList>
            <person name="Corre E."/>
            <person name="Pelletier E."/>
            <person name="Niang G."/>
            <person name="Scheremetjew M."/>
            <person name="Finn R."/>
            <person name="Kale V."/>
            <person name="Holt S."/>
            <person name="Cochrane G."/>
            <person name="Meng A."/>
            <person name="Brown T."/>
            <person name="Cohen L."/>
        </authorList>
    </citation>
    <scope>NUCLEOTIDE SEQUENCE</scope>
    <source>
        <strain evidence="1">NIES-381</strain>
    </source>
</reference>
<dbReference type="AlphaFoldDB" id="A0A6U8N8U6"/>
<name>A0A6U8N8U6_9EUGL</name>
<sequence length="111" mass="12577">MGCPYGRARSKLMASNALNRVCHLEESFVEAMKKVEEGVTSLAVPIRRAEDGRHQMAPVFPKPKGKEFIDFLSGISQTKEFQFCDDQKVHVGEIQEVRERLKELKNWGGVV</sequence>
<proteinExistence type="predicted"/>
<dbReference type="EMBL" id="HBGA01141674">
    <property type="protein sequence ID" value="CAD9040775.1"/>
    <property type="molecule type" value="Transcribed_RNA"/>
</dbReference>